<feature type="compositionally biased region" description="Basic and acidic residues" evidence="1">
    <location>
        <begin position="38"/>
        <end position="61"/>
    </location>
</feature>
<feature type="region of interest" description="Disordered" evidence="1">
    <location>
        <begin position="1"/>
        <end position="289"/>
    </location>
</feature>
<feature type="compositionally biased region" description="Polar residues" evidence="1">
    <location>
        <begin position="405"/>
        <end position="433"/>
    </location>
</feature>
<proteinExistence type="predicted"/>
<protein>
    <submittedName>
        <fullName evidence="2">Uncharacterized protein</fullName>
    </submittedName>
</protein>
<feature type="compositionally biased region" description="Polar residues" evidence="1">
    <location>
        <begin position="1"/>
        <end position="16"/>
    </location>
</feature>
<dbReference type="Proteomes" id="UP000243797">
    <property type="component" value="Unassembled WGS sequence"/>
</dbReference>
<accession>A0A2K1QL36</accession>
<name>A0A2K1QL36_9PEZI</name>
<evidence type="ECO:0000256" key="1">
    <source>
        <dbReference type="SAM" id="MobiDB-lite"/>
    </source>
</evidence>
<feature type="compositionally biased region" description="Polar residues" evidence="1">
    <location>
        <begin position="177"/>
        <end position="187"/>
    </location>
</feature>
<feature type="compositionally biased region" description="Low complexity" evidence="1">
    <location>
        <begin position="109"/>
        <end position="127"/>
    </location>
</feature>
<evidence type="ECO:0000313" key="3">
    <source>
        <dbReference type="Proteomes" id="UP000243797"/>
    </source>
</evidence>
<comment type="caution">
    <text evidence="2">The sequence shown here is derived from an EMBL/GenBank/DDBJ whole genome shotgun (WGS) entry which is preliminary data.</text>
</comment>
<feature type="compositionally biased region" description="Polar residues" evidence="1">
    <location>
        <begin position="73"/>
        <end position="83"/>
    </location>
</feature>
<reference evidence="2 3" key="1">
    <citation type="submission" date="2017-06" db="EMBL/GenBank/DDBJ databases">
        <title>Draft genome sequence of a variant of Elsinoe murrayae.</title>
        <authorList>
            <person name="Cheng Q."/>
        </authorList>
    </citation>
    <scope>NUCLEOTIDE SEQUENCE [LARGE SCALE GENOMIC DNA]</scope>
    <source>
        <strain evidence="2 3">CQ-2017a</strain>
    </source>
</reference>
<feature type="compositionally biased region" description="Polar residues" evidence="1">
    <location>
        <begin position="303"/>
        <end position="317"/>
    </location>
</feature>
<feature type="region of interest" description="Disordered" evidence="1">
    <location>
        <begin position="303"/>
        <end position="326"/>
    </location>
</feature>
<evidence type="ECO:0000313" key="2">
    <source>
        <dbReference type="EMBL" id="PNS15886.1"/>
    </source>
</evidence>
<feature type="region of interest" description="Disordered" evidence="1">
    <location>
        <begin position="403"/>
        <end position="449"/>
    </location>
</feature>
<gene>
    <name evidence="2" type="ORF">CAC42_7992</name>
</gene>
<feature type="compositionally biased region" description="Basic and acidic residues" evidence="1">
    <location>
        <begin position="190"/>
        <end position="205"/>
    </location>
</feature>
<dbReference type="OrthoDB" id="3900702at2759"/>
<dbReference type="AlphaFoldDB" id="A0A2K1QL36"/>
<sequence length="449" mass="47564">MFSPTSVTTVVATKSPPQSPGRKPSIFDAMFDNFKFGGKKDEEDEHHSRSGDGVMDEKMTPADKGNLKVHYQHQVTGPFSINETKPIEEPKGRSLSVAFADVFRRPSETSNKSRNSSPNRKTSTSSSGGRKMSIFGSHNPDPDNDVPRNASIHSHHSGSNNESADLARKGSYVPRNATASFLKSASGLTPDERAKKLEEVNEAKRNQSVSSPPASRTASISAAAANRKASLALSDTSDSSHTSGRRPSGMIPGNIAARYMRTASYTDEEREQTGSRRRPSRQASSGDGTVKAVALGPEQYQQWQNSVSKSRVGNNYQKPGETGGAHRMQSLAGIADIAESGETPDDDARRGRSTSTAPIVAITPASPHGTVRPKKSFTIDTTRANNAPSSGSKVDSAYLADQISPKGSTFGNKIGATSGTSMVGRTGGPTSPAENEALESLGFRGAVPA</sequence>
<keyword evidence="3" id="KW-1185">Reference proteome</keyword>
<organism evidence="2 3">
    <name type="scientific">Sphaceloma murrayae</name>
    <dbReference type="NCBI Taxonomy" id="2082308"/>
    <lineage>
        <taxon>Eukaryota</taxon>
        <taxon>Fungi</taxon>
        <taxon>Dikarya</taxon>
        <taxon>Ascomycota</taxon>
        <taxon>Pezizomycotina</taxon>
        <taxon>Dothideomycetes</taxon>
        <taxon>Dothideomycetidae</taxon>
        <taxon>Myriangiales</taxon>
        <taxon>Elsinoaceae</taxon>
        <taxon>Sphaceloma</taxon>
    </lineage>
</organism>
<dbReference type="InParanoid" id="A0A2K1QL36"/>
<feature type="compositionally biased region" description="Low complexity" evidence="1">
    <location>
        <begin position="210"/>
        <end position="242"/>
    </location>
</feature>
<dbReference type="EMBL" id="NKHZ01000065">
    <property type="protein sequence ID" value="PNS15886.1"/>
    <property type="molecule type" value="Genomic_DNA"/>
</dbReference>